<evidence type="ECO:0000256" key="7">
    <source>
        <dbReference type="ARBA" id="ARBA00007952"/>
    </source>
</evidence>
<evidence type="ECO:0000256" key="18">
    <source>
        <dbReference type="ARBA" id="ARBA00023002"/>
    </source>
</evidence>
<comment type="pathway">
    <text evidence="6">Amino-acid biosynthesis; L-threonine biosynthesis; L-threonine from L-aspartate: step 1/5.</text>
</comment>
<dbReference type="GO" id="GO:0009089">
    <property type="term" value="P:lysine biosynthetic process via diaminopimelate"/>
    <property type="evidence" value="ECO:0007669"/>
    <property type="project" value="UniProtKB-ARBA"/>
</dbReference>
<keyword evidence="17" id="KW-0521">NADP</keyword>
<dbReference type="GO" id="GO:0004412">
    <property type="term" value="F:homoserine dehydrogenase activity"/>
    <property type="evidence" value="ECO:0007669"/>
    <property type="project" value="UniProtKB-EC"/>
</dbReference>
<evidence type="ECO:0000256" key="22">
    <source>
        <dbReference type="ARBA" id="ARBA00023167"/>
    </source>
</evidence>
<comment type="caution">
    <text evidence="29">The sequence shown here is derived from an EMBL/GenBank/DDBJ whole genome shotgun (WGS) entry which is preliminary data.</text>
</comment>
<evidence type="ECO:0000256" key="9">
    <source>
        <dbReference type="ARBA" id="ARBA00011881"/>
    </source>
</evidence>
<dbReference type="PIRSF" id="PIRSF000727">
    <property type="entry name" value="ThrA"/>
    <property type="match status" value="1"/>
</dbReference>
<reference evidence="29" key="1">
    <citation type="submission" date="2023-07" db="EMBL/GenBank/DDBJ databases">
        <title>Genomic Encyclopedia of Type Strains, Phase IV (KMG-IV): sequencing the most valuable type-strain genomes for metagenomic binning, comparative biology and taxonomic classification.</title>
        <authorList>
            <person name="Goeker M."/>
        </authorList>
    </citation>
    <scope>NUCLEOTIDE SEQUENCE</scope>
    <source>
        <strain evidence="29">DSM 26174</strain>
    </source>
</reference>
<dbReference type="CDD" id="cd04243">
    <property type="entry name" value="AAK_AK-HSDH-like"/>
    <property type="match status" value="1"/>
</dbReference>
<dbReference type="Proteomes" id="UP001185092">
    <property type="component" value="Unassembled WGS sequence"/>
</dbReference>
<dbReference type="Gene3D" id="3.30.2130.10">
    <property type="entry name" value="VC0802-like"/>
    <property type="match status" value="1"/>
</dbReference>
<dbReference type="InterPro" id="IPR001048">
    <property type="entry name" value="Asp/Glu/Uridylate_kinase"/>
</dbReference>
<comment type="catalytic activity">
    <reaction evidence="25">
        <text>L-aspartate + ATP = 4-phospho-L-aspartate + ADP</text>
        <dbReference type="Rhea" id="RHEA:23776"/>
        <dbReference type="ChEBI" id="CHEBI:29991"/>
        <dbReference type="ChEBI" id="CHEBI:30616"/>
        <dbReference type="ChEBI" id="CHEBI:57535"/>
        <dbReference type="ChEBI" id="CHEBI:456216"/>
        <dbReference type="EC" id="2.7.2.4"/>
    </reaction>
    <physiologicalReaction direction="left-to-right" evidence="25">
        <dbReference type="Rhea" id="RHEA:23777"/>
    </physiologicalReaction>
</comment>
<dbReference type="EC" id="2.7.2.4" evidence="29"/>
<dbReference type="InterPro" id="IPR019811">
    <property type="entry name" value="HDH_CS"/>
</dbReference>
<dbReference type="GO" id="GO:0009086">
    <property type="term" value="P:methionine biosynthetic process"/>
    <property type="evidence" value="ECO:0007669"/>
    <property type="project" value="UniProtKB-KW"/>
</dbReference>
<evidence type="ECO:0000256" key="10">
    <source>
        <dbReference type="ARBA" id="ARBA00022605"/>
    </source>
</evidence>
<dbReference type="GO" id="GO:0004072">
    <property type="term" value="F:aspartate kinase activity"/>
    <property type="evidence" value="ECO:0007669"/>
    <property type="project" value="UniProtKB-EC"/>
</dbReference>
<evidence type="ECO:0000256" key="20">
    <source>
        <dbReference type="ARBA" id="ARBA00023053"/>
    </source>
</evidence>
<dbReference type="InterPro" id="IPR005106">
    <property type="entry name" value="Asp/hSer_DH_NAD-bd"/>
</dbReference>
<evidence type="ECO:0000256" key="19">
    <source>
        <dbReference type="ARBA" id="ARBA00023027"/>
    </source>
</evidence>
<evidence type="ECO:0000313" key="29">
    <source>
        <dbReference type="EMBL" id="MDR6237346.1"/>
    </source>
</evidence>
<keyword evidence="23" id="KW-0511">Multifunctional enzyme</keyword>
<dbReference type="InterPro" id="IPR011147">
    <property type="entry name" value="Bifunc_Aspkin/hSer_DH"/>
</dbReference>
<dbReference type="EMBL" id="JAVDQD010000001">
    <property type="protein sequence ID" value="MDR6237346.1"/>
    <property type="molecule type" value="Genomic_DNA"/>
</dbReference>
<evidence type="ECO:0000256" key="24">
    <source>
        <dbReference type="ARBA" id="ARBA00044938"/>
    </source>
</evidence>
<evidence type="ECO:0000256" key="21">
    <source>
        <dbReference type="ARBA" id="ARBA00023154"/>
    </source>
</evidence>
<evidence type="ECO:0000256" key="11">
    <source>
        <dbReference type="ARBA" id="ARBA00022679"/>
    </source>
</evidence>
<evidence type="ECO:0000256" key="23">
    <source>
        <dbReference type="ARBA" id="ARBA00023268"/>
    </source>
</evidence>
<dbReference type="RefSeq" id="WP_309936804.1">
    <property type="nucleotide sequence ID" value="NZ_AP025305.1"/>
</dbReference>
<dbReference type="CDD" id="cd04921">
    <property type="entry name" value="ACT_AKi-HSDH-ThrA-like_1"/>
    <property type="match status" value="1"/>
</dbReference>
<comment type="pathway">
    <text evidence="5">Amino-acid biosynthesis; L-methionine biosynthesis via de novo pathway; L-homoserine from L-aspartate: step 3/3.</text>
</comment>
<dbReference type="InterPro" id="IPR002912">
    <property type="entry name" value="ACT_dom"/>
</dbReference>
<dbReference type="FunFam" id="3.30.360.10:FF:000006">
    <property type="entry name" value="Bifunctional aspartokinase/homoserine dehydrogenase"/>
    <property type="match status" value="1"/>
</dbReference>
<dbReference type="SUPFAM" id="SSF51735">
    <property type="entry name" value="NAD(P)-binding Rossmann-fold domains"/>
    <property type="match status" value="1"/>
</dbReference>
<evidence type="ECO:0000256" key="27">
    <source>
        <dbReference type="ARBA" id="ARBA00049031"/>
    </source>
</evidence>
<dbReference type="EC" id="1.1.1.3" evidence="29"/>
<dbReference type="Gene3D" id="1.20.120.1320">
    <property type="entry name" value="Aspartokinase, catalytic domain"/>
    <property type="match status" value="1"/>
</dbReference>
<dbReference type="InterPro" id="IPR001341">
    <property type="entry name" value="Asp_kinase"/>
</dbReference>
<evidence type="ECO:0000259" key="28">
    <source>
        <dbReference type="PROSITE" id="PS51671"/>
    </source>
</evidence>
<dbReference type="NCBIfam" id="NF006959">
    <property type="entry name" value="PRK09436.1"/>
    <property type="match status" value="1"/>
</dbReference>
<dbReference type="Gene3D" id="3.40.50.720">
    <property type="entry name" value="NAD(P)-binding Rossmann-like Domain"/>
    <property type="match status" value="1"/>
</dbReference>
<evidence type="ECO:0000256" key="3">
    <source>
        <dbReference type="ARBA" id="ARBA00004986"/>
    </source>
</evidence>
<evidence type="ECO:0000256" key="5">
    <source>
        <dbReference type="ARBA" id="ARBA00005062"/>
    </source>
</evidence>
<dbReference type="Pfam" id="PF00742">
    <property type="entry name" value="Homoserine_dh"/>
    <property type="match status" value="1"/>
</dbReference>
<keyword evidence="19" id="KW-0520">NAD</keyword>
<keyword evidence="20" id="KW-0915">Sodium</keyword>
<accession>A0AAE3XKB5</accession>
<evidence type="ECO:0000256" key="4">
    <source>
        <dbReference type="ARBA" id="ARBA00005056"/>
    </source>
</evidence>
<dbReference type="InterPro" id="IPR042199">
    <property type="entry name" value="AsparK_Bifunc_asparK/hSer_DH"/>
</dbReference>
<evidence type="ECO:0000256" key="8">
    <source>
        <dbReference type="ARBA" id="ARBA00010046"/>
    </source>
</evidence>
<keyword evidence="22" id="KW-0486">Methionine biosynthesis</keyword>
<dbReference type="NCBIfam" id="NF007003">
    <property type="entry name" value="PRK09466.1"/>
    <property type="match status" value="1"/>
</dbReference>
<dbReference type="PROSITE" id="PS51671">
    <property type="entry name" value="ACT"/>
    <property type="match status" value="2"/>
</dbReference>
<dbReference type="InterPro" id="IPR036393">
    <property type="entry name" value="AceGlu_kinase-like_sf"/>
</dbReference>
<name>A0AAE3XKB5_9BACT</name>
<dbReference type="InterPro" id="IPR018042">
    <property type="entry name" value="Aspartate_kinase_CS"/>
</dbReference>
<dbReference type="GO" id="GO:0009090">
    <property type="term" value="P:homoserine biosynthetic process"/>
    <property type="evidence" value="ECO:0007669"/>
    <property type="project" value="UniProtKB-ARBA"/>
</dbReference>
<organism evidence="29 30">
    <name type="scientific">Aureibacter tunicatorum</name>
    <dbReference type="NCBI Taxonomy" id="866807"/>
    <lineage>
        <taxon>Bacteria</taxon>
        <taxon>Pseudomonadati</taxon>
        <taxon>Bacteroidota</taxon>
        <taxon>Cytophagia</taxon>
        <taxon>Cytophagales</taxon>
        <taxon>Persicobacteraceae</taxon>
        <taxon>Aureibacter</taxon>
    </lineage>
</organism>
<proteinExistence type="inferred from homology"/>
<keyword evidence="10" id="KW-0028">Amino-acid biosynthesis</keyword>
<keyword evidence="12" id="KW-0791">Threonine biosynthesis</keyword>
<dbReference type="GO" id="GO:0050661">
    <property type="term" value="F:NADP binding"/>
    <property type="evidence" value="ECO:0007669"/>
    <property type="project" value="InterPro"/>
</dbReference>
<keyword evidence="15" id="KW-0418">Kinase</keyword>
<gene>
    <name evidence="29" type="ORF">HNQ88_000322</name>
</gene>
<dbReference type="InterPro" id="IPR001342">
    <property type="entry name" value="HDH_cat"/>
</dbReference>
<comment type="subunit">
    <text evidence="9">Homotetramer.</text>
</comment>
<keyword evidence="16" id="KW-0067">ATP-binding</keyword>
<comment type="pathway">
    <text evidence="4">Amino-acid biosynthesis; L-threonine biosynthesis; L-threonine from L-aspartate: step 3/5.</text>
</comment>
<dbReference type="PANTHER" id="PTHR43070">
    <property type="match status" value="1"/>
</dbReference>
<evidence type="ECO:0000256" key="2">
    <source>
        <dbReference type="ARBA" id="ARBA00004766"/>
    </source>
</evidence>
<comment type="similarity">
    <text evidence="8">In the N-terminal section; belongs to the aspartokinase family.</text>
</comment>
<evidence type="ECO:0000256" key="17">
    <source>
        <dbReference type="ARBA" id="ARBA00022857"/>
    </source>
</evidence>
<comment type="catalytic activity">
    <reaction evidence="27">
        <text>L-homoserine + NAD(+) = L-aspartate 4-semialdehyde + NADH + H(+)</text>
        <dbReference type="Rhea" id="RHEA:15757"/>
        <dbReference type="ChEBI" id="CHEBI:15378"/>
        <dbReference type="ChEBI" id="CHEBI:57476"/>
        <dbReference type="ChEBI" id="CHEBI:57540"/>
        <dbReference type="ChEBI" id="CHEBI:57945"/>
        <dbReference type="ChEBI" id="CHEBI:537519"/>
        <dbReference type="EC" id="1.1.1.3"/>
    </reaction>
    <physiologicalReaction direction="right-to-left" evidence="27">
        <dbReference type="Rhea" id="RHEA:15759"/>
    </physiologicalReaction>
</comment>
<dbReference type="Pfam" id="PF00696">
    <property type="entry name" value="AA_kinase"/>
    <property type="match status" value="1"/>
</dbReference>
<evidence type="ECO:0000256" key="16">
    <source>
        <dbReference type="ARBA" id="ARBA00022840"/>
    </source>
</evidence>
<keyword evidence="18 29" id="KW-0560">Oxidoreductase</keyword>
<comment type="cofactor">
    <cofactor evidence="1">
        <name>a metal cation</name>
        <dbReference type="ChEBI" id="CHEBI:25213"/>
    </cofactor>
</comment>
<dbReference type="InterPro" id="IPR054352">
    <property type="entry name" value="ACT_Aspartokinase"/>
</dbReference>
<evidence type="ECO:0000256" key="1">
    <source>
        <dbReference type="ARBA" id="ARBA00001920"/>
    </source>
</evidence>
<dbReference type="Pfam" id="PF03447">
    <property type="entry name" value="NAD_binding_3"/>
    <property type="match status" value="1"/>
</dbReference>
<comment type="pathway">
    <text evidence="3">Amino-acid biosynthesis; L-methionine biosynthesis via de novo pathway; L-homoserine from L-aspartate: step 1/3.</text>
</comment>
<dbReference type="Pfam" id="PF22468">
    <property type="entry name" value="ACT_9"/>
    <property type="match status" value="2"/>
</dbReference>
<keyword evidence="11 29" id="KW-0808">Transferase</keyword>
<comment type="function">
    <text evidence="24">Bifunctional aspartate kinase and homoserine dehydrogenase that catalyzes the first and the third steps toward the synthesis of lysine, methionine and threonine from aspartate.</text>
</comment>
<dbReference type="InterPro" id="IPR045865">
    <property type="entry name" value="ACT-like_dom_sf"/>
</dbReference>
<evidence type="ECO:0000256" key="26">
    <source>
        <dbReference type="ARBA" id="ARBA00048841"/>
    </source>
</evidence>
<dbReference type="InterPro" id="IPR049638">
    <property type="entry name" value="AK-HD"/>
</dbReference>
<feature type="domain" description="ACT" evidence="28">
    <location>
        <begin position="319"/>
        <end position="388"/>
    </location>
</feature>
<comment type="similarity">
    <text evidence="7">In the C-terminal section; belongs to the homoserine dehydrogenase family.</text>
</comment>
<sequence>MKLLKFGGTSVGSPESIRQVAEIVKDYKRKNLEFAMVNSAMGGITNKIIDAAHRASNSDETYKEIFADIETRHIATIKELIIIESQSRVIAQTKILLNELEDLLYGVSLIKELSLRTLDLILSFGERMASYVISEFLNQEGVPAEFLDARKLILTDKTFGNAKVDFEETNYNIVEHFKNTDKLQVITGFVASTERGATTTLGRGGSDYTAAIFGAALNAESVEIWTDVDGVMTTDPRMVREAFSLPTMSYEEAMEMSHFGAKVIYPPTIQPLCSKNIPIYIKNTFNPTFEGTRISRDSEQREYLIKGISTIKDVALINLQGSGLIGVTGVSSRLFGALAKSDVNVILITQASSEHSISFAINPSDSEKAREALQKEFNEEIKARKIDPIQIEVNLSVLAIIGENMRHTPGISAKFFNALGKNGINVVAMAQGSSELNLSVVVPSKDLSKALNSVHDAFFLSNHKTVNLFVVGVGLIGGTLIDQIKKQADVLREKQLLNINVIGIARSTKMLFNESGINLETWEQDLDERGEAVDLDAFVMKMKVLNLSNSIFVDNTSSAEVIKYYMSILDASINITTPNKLASSGSYIQYDELKKLAFNHNVKYLYETNVGAGLPVLTTLSDLKNSGDEIISIEGVLSGTLSFIFNTYDGSVPFSQVVKDAKEKGFTEPDPRDDLNGMDVARKILILAREAGNVLELQDVEIDPILPQNCFDAPSIEEFFVELEKADGQMADKCQSAAQDGKVLRFIASFEDGKAKVSLQAVDMSNPFYSLSGSDNMISFRTSRYDERPLVIKGPGAGAEVTAAGVFAEIISISNKLA</sequence>
<dbReference type="Gene3D" id="3.40.1160.10">
    <property type="entry name" value="Acetylglutamate kinase-like"/>
    <property type="match status" value="1"/>
</dbReference>
<comment type="catalytic activity">
    <reaction evidence="26">
        <text>L-homoserine + NADP(+) = L-aspartate 4-semialdehyde + NADPH + H(+)</text>
        <dbReference type="Rhea" id="RHEA:15761"/>
        <dbReference type="ChEBI" id="CHEBI:15378"/>
        <dbReference type="ChEBI" id="CHEBI:57476"/>
        <dbReference type="ChEBI" id="CHEBI:57783"/>
        <dbReference type="ChEBI" id="CHEBI:58349"/>
        <dbReference type="ChEBI" id="CHEBI:537519"/>
        <dbReference type="EC" id="1.1.1.3"/>
    </reaction>
    <physiologicalReaction direction="right-to-left" evidence="26">
        <dbReference type="Rhea" id="RHEA:15763"/>
    </physiologicalReaction>
</comment>
<dbReference type="GO" id="GO:0005524">
    <property type="term" value="F:ATP binding"/>
    <property type="evidence" value="ECO:0007669"/>
    <property type="project" value="UniProtKB-KW"/>
</dbReference>
<comment type="pathway">
    <text evidence="2">Amino-acid biosynthesis; L-lysine biosynthesis via DAP pathway; (S)-tetrahydrodipicolinate from L-aspartate: step 1/4.</text>
</comment>
<evidence type="ECO:0000256" key="25">
    <source>
        <dbReference type="ARBA" id="ARBA00048561"/>
    </source>
</evidence>
<protein>
    <submittedName>
        <fullName evidence="29">Aspartokinase/homoserine dehydrogenase 1</fullName>
        <ecNumber evidence="29">1.1.1.3</ecNumber>
        <ecNumber evidence="29">2.7.2.4</ecNumber>
    </submittedName>
</protein>
<dbReference type="InterPro" id="IPR036291">
    <property type="entry name" value="NAD(P)-bd_dom_sf"/>
</dbReference>
<evidence type="ECO:0000256" key="6">
    <source>
        <dbReference type="ARBA" id="ARBA00005139"/>
    </source>
</evidence>
<dbReference type="GO" id="GO:0009088">
    <property type="term" value="P:threonine biosynthetic process"/>
    <property type="evidence" value="ECO:0007669"/>
    <property type="project" value="UniProtKB-KW"/>
</dbReference>
<dbReference type="Gene3D" id="3.30.360.10">
    <property type="entry name" value="Dihydrodipicolinate Reductase, domain 2"/>
    <property type="match status" value="1"/>
</dbReference>
<dbReference type="CDD" id="cd04922">
    <property type="entry name" value="ACT_AKi-HSDH-ThrA_2"/>
    <property type="match status" value="1"/>
</dbReference>
<keyword evidence="14" id="KW-0547">Nucleotide-binding</keyword>
<evidence type="ECO:0000256" key="14">
    <source>
        <dbReference type="ARBA" id="ARBA00022741"/>
    </source>
</evidence>
<keyword evidence="21" id="KW-0457">Lysine biosynthesis</keyword>
<dbReference type="PANTHER" id="PTHR43070:SF5">
    <property type="entry name" value="HOMOSERINE DEHYDROGENASE"/>
    <property type="match status" value="1"/>
</dbReference>
<dbReference type="GO" id="GO:0046872">
    <property type="term" value="F:metal ion binding"/>
    <property type="evidence" value="ECO:0007669"/>
    <property type="project" value="UniProtKB-KW"/>
</dbReference>
<dbReference type="FunFam" id="3.40.50.720:FF:000083">
    <property type="entry name" value="Bifunctional aspartokinase/homoserine dehydrogenase"/>
    <property type="match status" value="1"/>
</dbReference>
<keyword evidence="30" id="KW-1185">Reference proteome</keyword>
<evidence type="ECO:0000313" key="30">
    <source>
        <dbReference type="Proteomes" id="UP001185092"/>
    </source>
</evidence>
<dbReference type="PROSITE" id="PS00324">
    <property type="entry name" value="ASPARTOKINASE"/>
    <property type="match status" value="1"/>
</dbReference>
<evidence type="ECO:0000256" key="15">
    <source>
        <dbReference type="ARBA" id="ARBA00022777"/>
    </source>
</evidence>
<dbReference type="SUPFAM" id="SSF55347">
    <property type="entry name" value="Glyceraldehyde-3-phosphate dehydrogenase-like, C-terminal domain"/>
    <property type="match status" value="1"/>
</dbReference>
<feature type="domain" description="ACT" evidence="28">
    <location>
        <begin position="400"/>
        <end position="478"/>
    </location>
</feature>
<dbReference type="SUPFAM" id="SSF55021">
    <property type="entry name" value="ACT-like"/>
    <property type="match status" value="2"/>
</dbReference>
<evidence type="ECO:0000256" key="13">
    <source>
        <dbReference type="ARBA" id="ARBA00022723"/>
    </source>
</evidence>
<dbReference type="FunFam" id="3.30.2130.10:FF:000001">
    <property type="entry name" value="Bifunctional aspartokinase/homoserine dehydrogenase"/>
    <property type="match status" value="1"/>
</dbReference>
<evidence type="ECO:0000256" key="12">
    <source>
        <dbReference type="ARBA" id="ARBA00022697"/>
    </source>
</evidence>
<keyword evidence="13" id="KW-0479">Metal-binding</keyword>
<dbReference type="NCBIfam" id="TIGR00657">
    <property type="entry name" value="asp_kinases"/>
    <property type="match status" value="1"/>
</dbReference>
<dbReference type="PROSITE" id="PS01042">
    <property type="entry name" value="HOMOSER_DHGENASE"/>
    <property type="match status" value="1"/>
</dbReference>
<dbReference type="SUPFAM" id="SSF53633">
    <property type="entry name" value="Carbamate kinase-like"/>
    <property type="match status" value="1"/>
</dbReference>
<dbReference type="AlphaFoldDB" id="A0AAE3XKB5"/>